<dbReference type="Pfam" id="PF06172">
    <property type="entry name" value="Cupin_5"/>
    <property type="match status" value="1"/>
</dbReference>
<dbReference type="Proteomes" id="UP000298327">
    <property type="component" value="Unassembled WGS sequence"/>
</dbReference>
<dbReference type="SUPFAM" id="SSF51182">
    <property type="entry name" value="RmlC-like cupins"/>
    <property type="match status" value="1"/>
</dbReference>
<dbReference type="InterPro" id="IPR009327">
    <property type="entry name" value="Cupin_DUF985"/>
</dbReference>
<evidence type="ECO:0000313" key="2">
    <source>
        <dbReference type="EMBL" id="TFY50724.1"/>
    </source>
</evidence>
<dbReference type="InterPro" id="IPR039935">
    <property type="entry name" value="YML079W-like"/>
</dbReference>
<reference evidence="2 3" key="1">
    <citation type="submission" date="2019-02" db="EMBL/GenBank/DDBJ databases">
        <title>Genome sequencing of the rare red list fungi Dentipellis fragilis.</title>
        <authorList>
            <person name="Buettner E."/>
            <person name="Kellner H."/>
        </authorList>
    </citation>
    <scope>NUCLEOTIDE SEQUENCE [LARGE SCALE GENOMIC DNA]</scope>
    <source>
        <strain evidence="2 3">DSM 105465</strain>
    </source>
</reference>
<dbReference type="CDD" id="cd06121">
    <property type="entry name" value="cupin_YML079wp"/>
    <property type="match status" value="1"/>
</dbReference>
<dbReference type="OrthoDB" id="6614653at2759"/>
<dbReference type="EMBL" id="SEOQ01001723">
    <property type="protein sequence ID" value="TFY50724.1"/>
    <property type="molecule type" value="Genomic_DNA"/>
</dbReference>
<name>A0A4Y9XKI8_9AGAM</name>
<proteinExistence type="predicted"/>
<evidence type="ECO:0000313" key="3">
    <source>
        <dbReference type="Proteomes" id="UP000298327"/>
    </source>
</evidence>
<accession>A0A4Y9XKI8</accession>
<sequence length="193" mass="21581">MSKYTYYPSSNVELIRDLSLLKHPEGGFFAETDRQDATVPSPFADNQLRSLATSIFYLLTYDEPNGVIHMNKSVTYHVLHHGRAEYTLITPGNPPRIEHVVMGTNVTAGERRQLIVGTGVWKMSMIPKADLISAQSAEEKARTGCLITEVVTPGFHWEDHQFLTKTGLQELFQGMPGGESKMLELLPYVKKSA</sequence>
<keyword evidence="3" id="KW-1185">Reference proteome</keyword>
<feature type="domain" description="DUF985" evidence="1">
    <location>
        <begin position="13"/>
        <end position="163"/>
    </location>
</feature>
<evidence type="ECO:0000259" key="1">
    <source>
        <dbReference type="Pfam" id="PF06172"/>
    </source>
</evidence>
<protein>
    <recommendedName>
        <fullName evidence="1">DUF985 domain-containing protein</fullName>
    </recommendedName>
</protein>
<dbReference type="InterPro" id="IPR011051">
    <property type="entry name" value="RmlC_Cupin_sf"/>
</dbReference>
<dbReference type="AlphaFoldDB" id="A0A4Y9XKI8"/>
<dbReference type="Gene3D" id="2.60.120.10">
    <property type="entry name" value="Jelly Rolls"/>
    <property type="match status" value="1"/>
</dbReference>
<gene>
    <name evidence="2" type="ORF">EVG20_g11365</name>
</gene>
<dbReference type="InterPro" id="IPR014710">
    <property type="entry name" value="RmlC-like_jellyroll"/>
</dbReference>
<organism evidence="2 3">
    <name type="scientific">Dentipellis fragilis</name>
    <dbReference type="NCBI Taxonomy" id="205917"/>
    <lineage>
        <taxon>Eukaryota</taxon>
        <taxon>Fungi</taxon>
        <taxon>Dikarya</taxon>
        <taxon>Basidiomycota</taxon>
        <taxon>Agaricomycotina</taxon>
        <taxon>Agaricomycetes</taxon>
        <taxon>Russulales</taxon>
        <taxon>Hericiaceae</taxon>
        <taxon>Dentipellis</taxon>
    </lineage>
</organism>
<dbReference type="PANTHER" id="PTHR33387">
    <property type="entry name" value="RMLC-LIKE JELLY ROLL FOLD PROTEIN"/>
    <property type="match status" value="1"/>
</dbReference>
<comment type="caution">
    <text evidence="2">The sequence shown here is derived from an EMBL/GenBank/DDBJ whole genome shotgun (WGS) entry which is preliminary data.</text>
</comment>
<dbReference type="PANTHER" id="PTHR33387:SF3">
    <property type="entry name" value="DUF985 DOMAIN-CONTAINING PROTEIN"/>
    <property type="match status" value="1"/>
</dbReference>